<accession>A0ABD6NYG7</accession>
<dbReference type="AlphaFoldDB" id="A0ABD6NYG7"/>
<proteinExistence type="predicted"/>
<sequence>MYYLIKPDCTVLWSDASEYMIERLQKDHPELDIDLRRLDWKPSERSFDAGLLNTALRYGVAVTDGLVVSGRALVPLDYFRNMEAIERKEVKRDSTNVPHADLFEAMMPGWKQSTKELDARVLEAQRSTVERAKREMLEAFSKPINPALSEHWQDLGGSIPPQPPAS</sequence>
<name>A0ABD6NYG7_9MYCO</name>
<evidence type="ECO:0000313" key="2">
    <source>
        <dbReference type="Proteomes" id="UP000092086"/>
    </source>
</evidence>
<dbReference type="EMBL" id="LZIT01000286">
    <property type="protein sequence ID" value="OBG30966.1"/>
    <property type="molecule type" value="Genomic_DNA"/>
</dbReference>
<reference evidence="1 2" key="1">
    <citation type="submission" date="2016-06" db="EMBL/GenBank/DDBJ databases">
        <authorList>
            <person name="Sutton G."/>
            <person name="Brinkac L."/>
            <person name="Sanka R."/>
            <person name="Adams M."/>
            <person name="Lau E."/>
            <person name="Sam S."/>
            <person name="Sreng N."/>
            <person name="Him V."/>
            <person name="Kerleguer A."/>
            <person name="Cheng S."/>
        </authorList>
    </citation>
    <scope>NUCLEOTIDE SEQUENCE [LARGE SCALE GENOMIC DNA]</scope>
    <source>
        <strain evidence="1 2">E2978</strain>
    </source>
</reference>
<gene>
    <name evidence="1" type="ORF">A5672_27170</name>
</gene>
<evidence type="ECO:0000313" key="1">
    <source>
        <dbReference type="EMBL" id="OBG30966.1"/>
    </source>
</evidence>
<comment type="caution">
    <text evidence="1">The sequence shown here is derived from an EMBL/GenBank/DDBJ whole genome shotgun (WGS) entry which is preliminary data.</text>
</comment>
<organism evidence="1 2">
    <name type="scientific">Mycobacterium alsense</name>
    <dbReference type="NCBI Taxonomy" id="324058"/>
    <lineage>
        <taxon>Bacteria</taxon>
        <taxon>Bacillati</taxon>
        <taxon>Actinomycetota</taxon>
        <taxon>Actinomycetes</taxon>
        <taxon>Mycobacteriales</taxon>
        <taxon>Mycobacteriaceae</taxon>
        <taxon>Mycobacterium</taxon>
    </lineage>
</organism>
<dbReference type="Proteomes" id="UP000092086">
    <property type="component" value="Unassembled WGS sequence"/>
</dbReference>
<dbReference type="RefSeq" id="WP_068213375.1">
    <property type="nucleotide sequence ID" value="NZ_LZIT01000286.1"/>
</dbReference>
<protein>
    <submittedName>
        <fullName evidence="1">Uncharacterized protein</fullName>
    </submittedName>
</protein>